<dbReference type="AlphaFoldDB" id="A0A9W6PNL4"/>
<dbReference type="GO" id="GO:0003677">
    <property type="term" value="F:DNA binding"/>
    <property type="evidence" value="ECO:0007669"/>
    <property type="project" value="InterPro"/>
</dbReference>
<accession>A0A9W6PNL4</accession>
<feature type="region of interest" description="Disordered" evidence="1">
    <location>
        <begin position="71"/>
        <end position="111"/>
    </location>
</feature>
<evidence type="ECO:0000313" key="3">
    <source>
        <dbReference type="EMBL" id="GLW58148.1"/>
    </source>
</evidence>
<organism evidence="3 4">
    <name type="scientific">Kitasatospora phosalacinea</name>
    <dbReference type="NCBI Taxonomy" id="2065"/>
    <lineage>
        <taxon>Bacteria</taxon>
        <taxon>Bacillati</taxon>
        <taxon>Actinomycetota</taxon>
        <taxon>Actinomycetes</taxon>
        <taxon>Kitasatosporales</taxon>
        <taxon>Streptomycetaceae</taxon>
        <taxon>Kitasatospora</taxon>
    </lineage>
</organism>
<dbReference type="Pfam" id="PF12728">
    <property type="entry name" value="HTH_17"/>
    <property type="match status" value="1"/>
</dbReference>
<protein>
    <recommendedName>
        <fullName evidence="2">Helix-turn-helix domain-containing protein</fullName>
    </recommendedName>
</protein>
<evidence type="ECO:0000313" key="4">
    <source>
        <dbReference type="Proteomes" id="UP001165143"/>
    </source>
</evidence>
<feature type="compositionally biased region" description="Basic and acidic residues" evidence="1">
    <location>
        <begin position="71"/>
        <end position="81"/>
    </location>
</feature>
<gene>
    <name evidence="3" type="ORF">Kpho01_61590</name>
</gene>
<dbReference type="NCBIfam" id="TIGR01764">
    <property type="entry name" value="excise"/>
    <property type="match status" value="1"/>
</dbReference>
<sequence>MPEQCLTVAHAAERLGTGERFVRRLIAEGRIAFVKMGASLKDLMVRMGHSSVRAAMVHQHSTERRQRELAAKMESRVRRDMGTQQPRPPLPGPPHGTSDWMATVHPIRRHA</sequence>
<reference evidence="3" key="1">
    <citation type="submission" date="2023-02" db="EMBL/GenBank/DDBJ databases">
        <title>Kitasatospora phosalacinea NBRC 14362.</title>
        <authorList>
            <person name="Ichikawa N."/>
            <person name="Sato H."/>
            <person name="Tonouchi N."/>
        </authorList>
    </citation>
    <scope>NUCLEOTIDE SEQUENCE</scope>
    <source>
        <strain evidence="3">NBRC 14362</strain>
    </source>
</reference>
<evidence type="ECO:0000256" key="1">
    <source>
        <dbReference type="SAM" id="MobiDB-lite"/>
    </source>
</evidence>
<name>A0A9W6PNL4_9ACTN</name>
<feature type="domain" description="Helix-turn-helix" evidence="2">
    <location>
        <begin position="6"/>
        <end position="37"/>
    </location>
</feature>
<evidence type="ECO:0000259" key="2">
    <source>
        <dbReference type="Pfam" id="PF12728"/>
    </source>
</evidence>
<proteinExistence type="predicted"/>
<dbReference type="InterPro" id="IPR010093">
    <property type="entry name" value="SinI_DNA-bd"/>
</dbReference>
<dbReference type="RefSeq" id="WP_081973700.1">
    <property type="nucleotide sequence ID" value="NZ_BSRX01000048.1"/>
</dbReference>
<dbReference type="Proteomes" id="UP001165143">
    <property type="component" value="Unassembled WGS sequence"/>
</dbReference>
<comment type="caution">
    <text evidence="3">The sequence shown here is derived from an EMBL/GenBank/DDBJ whole genome shotgun (WGS) entry which is preliminary data.</text>
</comment>
<dbReference type="OrthoDB" id="197041at2"/>
<dbReference type="EMBL" id="BSRX01000048">
    <property type="protein sequence ID" value="GLW58148.1"/>
    <property type="molecule type" value="Genomic_DNA"/>
</dbReference>
<dbReference type="InterPro" id="IPR041657">
    <property type="entry name" value="HTH_17"/>
</dbReference>